<proteinExistence type="predicted"/>
<evidence type="ECO:0008006" key="4">
    <source>
        <dbReference type="Google" id="ProtNLM"/>
    </source>
</evidence>
<dbReference type="EMBL" id="JAUCMM010000004">
    <property type="protein sequence ID" value="MDM7888288.1"/>
    <property type="molecule type" value="Genomic_DNA"/>
</dbReference>
<evidence type="ECO:0000313" key="2">
    <source>
        <dbReference type="EMBL" id="MDM7888288.1"/>
    </source>
</evidence>
<feature type="compositionally biased region" description="Basic and acidic residues" evidence="1">
    <location>
        <begin position="118"/>
        <end position="134"/>
    </location>
</feature>
<gene>
    <name evidence="2" type="ORF">QUG98_07455</name>
</gene>
<evidence type="ECO:0000313" key="3">
    <source>
        <dbReference type="Proteomes" id="UP001235720"/>
    </source>
</evidence>
<name>A0ABT7TFC9_9MICO</name>
<accession>A0ABT7TFC9</accession>
<dbReference type="RefSeq" id="WP_289469963.1">
    <property type="nucleotide sequence ID" value="NZ_JAUCMM010000004.1"/>
</dbReference>
<comment type="caution">
    <text evidence="2">The sequence shown here is derived from an EMBL/GenBank/DDBJ whole genome shotgun (WGS) entry which is preliminary data.</text>
</comment>
<dbReference type="Proteomes" id="UP001235720">
    <property type="component" value="Unassembled WGS sequence"/>
</dbReference>
<reference evidence="2 3" key="1">
    <citation type="submission" date="2023-06" db="EMBL/GenBank/DDBJ databases">
        <authorList>
            <person name="Feng G."/>
            <person name="Li J."/>
            <person name="Zhu H."/>
        </authorList>
    </citation>
    <scope>NUCLEOTIDE SEQUENCE [LARGE SCALE GENOMIC DNA]</scope>
    <source>
        <strain evidence="2 3">RHCJP20</strain>
    </source>
</reference>
<sequence length="134" mass="14132">MDDEAISRSLTDGIRRVPGVTGVYPPRPVAAVAETVVDAVTPAPLRLHDPDVLVDVDRHGGRVHVVTGISVDGGRPAAETLRAVGECVRDLLDSDTTTTADLVSVTVRLVEDPVSPDHTADEGPRPTDATQPDR</sequence>
<keyword evidence="3" id="KW-1185">Reference proteome</keyword>
<evidence type="ECO:0000256" key="1">
    <source>
        <dbReference type="SAM" id="MobiDB-lite"/>
    </source>
</evidence>
<protein>
    <recommendedName>
        <fullName evidence="4">Asp23/Gls24 family envelope stress response protein</fullName>
    </recommendedName>
</protein>
<organism evidence="2 3">
    <name type="scientific">Curtobacterium subtropicum</name>
    <dbReference type="NCBI Taxonomy" id="3055138"/>
    <lineage>
        <taxon>Bacteria</taxon>
        <taxon>Bacillati</taxon>
        <taxon>Actinomycetota</taxon>
        <taxon>Actinomycetes</taxon>
        <taxon>Micrococcales</taxon>
        <taxon>Microbacteriaceae</taxon>
        <taxon>Curtobacterium</taxon>
    </lineage>
</organism>
<feature type="region of interest" description="Disordered" evidence="1">
    <location>
        <begin position="109"/>
        <end position="134"/>
    </location>
</feature>